<evidence type="ECO:0000256" key="2">
    <source>
        <dbReference type="ARBA" id="ARBA00022679"/>
    </source>
</evidence>
<sequence>MRIVGGRLKGLRIQAPSNLPVRPTTDMAKEALFNILNNRFDFEQIKVLDLFSGTGSITLEFASRGTSDITSVDLSYHCVKFLKESVQQYKLANVKVIKADVFKYLNTETKAYDLIFADAPYDNPKLPSIPDLVFTKNLLNNSGLLIVEHPSTIRLNHYKQFTEQRKYGYSSFSFFENLDKSENTL</sequence>
<dbReference type="AlphaFoldDB" id="A0A7K1Y7Q7"/>
<organism evidence="3 4">
    <name type="scientific">Hufsiella arboris</name>
    <dbReference type="NCBI Taxonomy" id="2695275"/>
    <lineage>
        <taxon>Bacteria</taxon>
        <taxon>Pseudomonadati</taxon>
        <taxon>Bacteroidota</taxon>
        <taxon>Sphingobacteriia</taxon>
        <taxon>Sphingobacteriales</taxon>
        <taxon>Sphingobacteriaceae</taxon>
        <taxon>Hufsiella</taxon>
    </lineage>
</organism>
<dbReference type="CDD" id="cd02440">
    <property type="entry name" value="AdoMet_MTases"/>
    <property type="match status" value="1"/>
</dbReference>
<comment type="caution">
    <text evidence="3">The sequence shown here is derived from an EMBL/GenBank/DDBJ whole genome shotgun (WGS) entry which is preliminary data.</text>
</comment>
<dbReference type="RefSeq" id="WP_160843775.1">
    <property type="nucleotide sequence ID" value="NZ_WVHT01000002.1"/>
</dbReference>
<accession>A0A7K1Y7Q7</accession>
<evidence type="ECO:0000256" key="1">
    <source>
        <dbReference type="ARBA" id="ARBA00022603"/>
    </source>
</evidence>
<protein>
    <submittedName>
        <fullName evidence="3">Methyltransferase domain-containing protein</fullName>
    </submittedName>
</protein>
<reference evidence="3 4" key="1">
    <citation type="submission" date="2019-11" db="EMBL/GenBank/DDBJ databases">
        <title>Pedobacter sp. HMF7647 Genome sequencing and assembly.</title>
        <authorList>
            <person name="Kang H."/>
            <person name="Kim H."/>
            <person name="Joh K."/>
        </authorList>
    </citation>
    <scope>NUCLEOTIDE SEQUENCE [LARGE SCALE GENOMIC DNA]</scope>
    <source>
        <strain evidence="3 4">HMF7647</strain>
    </source>
</reference>
<dbReference type="PIRSF" id="PIRSF004553">
    <property type="entry name" value="CHP00095"/>
    <property type="match status" value="1"/>
</dbReference>
<keyword evidence="1 3" id="KW-0489">Methyltransferase</keyword>
<dbReference type="GO" id="GO:0008168">
    <property type="term" value="F:methyltransferase activity"/>
    <property type="evidence" value="ECO:0007669"/>
    <property type="project" value="UniProtKB-KW"/>
</dbReference>
<evidence type="ECO:0000313" key="4">
    <source>
        <dbReference type="Proteomes" id="UP000466586"/>
    </source>
</evidence>
<name>A0A7K1Y7Q7_9SPHI</name>
<dbReference type="InterPro" id="IPR029063">
    <property type="entry name" value="SAM-dependent_MTases_sf"/>
</dbReference>
<proteinExistence type="predicted"/>
<dbReference type="GO" id="GO:0031167">
    <property type="term" value="P:rRNA methylation"/>
    <property type="evidence" value="ECO:0007669"/>
    <property type="project" value="InterPro"/>
</dbReference>
<dbReference type="SUPFAM" id="SSF53335">
    <property type="entry name" value="S-adenosyl-L-methionine-dependent methyltransferases"/>
    <property type="match status" value="1"/>
</dbReference>
<dbReference type="Gene3D" id="3.40.50.150">
    <property type="entry name" value="Vaccinia Virus protein VP39"/>
    <property type="match status" value="1"/>
</dbReference>
<dbReference type="InterPro" id="IPR004398">
    <property type="entry name" value="RNA_MeTrfase_RsmD"/>
</dbReference>
<keyword evidence="2 3" id="KW-0808">Transferase</keyword>
<dbReference type="Proteomes" id="UP000466586">
    <property type="component" value="Unassembled WGS sequence"/>
</dbReference>
<keyword evidence="4" id="KW-1185">Reference proteome</keyword>
<gene>
    <name evidence="3" type="ORF">GS399_06490</name>
</gene>
<dbReference type="PANTHER" id="PTHR43542">
    <property type="entry name" value="METHYLTRANSFERASE"/>
    <property type="match status" value="1"/>
</dbReference>
<dbReference type="EMBL" id="WVHT01000002">
    <property type="protein sequence ID" value="MXV50615.1"/>
    <property type="molecule type" value="Genomic_DNA"/>
</dbReference>
<dbReference type="PANTHER" id="PTHR43542:SF1">
    <property type="entry name" value="METHYLTRANSFERASE"/>
    <property type="match status" value="1"/>
</dbReference>
<dbReference type="Pfam" id="PF03602">
    <property type="entry name" value="Cons_hypoth95"/>
    <property type="match status" value="1"/>
</dbReference>
<evidence type="ECO:0000313" key="3">
    <source>
        <dbReference type="EMBL" id="MXV50615.1"/>
    </source>
</evidence>